<name>A0AAN6JPZ8_9BASI</name>
<dbReference type="Proteomes" id="UP001176517">
    <property type="component" value="Unassembled WGS sequence"/>
</dbReference>
<keyword evidence="2" id="KW-1185">Reference proteome</keyword>
<evidence type="ECO:0000313" key="2">
    <source>
        <dbReference type="Proteomes" id="UP001176517"/>
    </source>
</evidence>
<comment type="caution">
    <text evidence="1">The sequence shown here is derived from an EMBL/GenBank/DDBJ whole genome shotgun (WGS) entry which is preliminary data.</text>
</comment>
<proteinExistence type="predicted"/>
<sequence>MQLTGILTQRGTPPPTRILSKGSTFPAKIPVKQLKTPVNSAIWVVQVEGGGSKLNLALDAQFTDLVINPGVYKPSATTKKEADFKVMRISEEVAFEKQNGDHIVIAGQSLNKFNFAVADKKWYESADDKDGFLLGKVDCKSPTPIYIEFGKIKVSIAGISDKRAPDGQRTARGRRALWDMWLGHECLSKTMTPGPISNKTSFSVPSPCFLHT</sequence>
<protein>
    <submittedName>
        <fullName evidence="1">Uncharacterized protein</fullName>
    </submittedName>
</protein>
<organism evidence="1 2">
    <name type="scientific">Tilletia horrida</name>
    <dbReference type="NCBI Taxonomy" id="155126"/>
    <lineage>
        <taxon>Eukaryota</taxon>
        <taxon>Fungi</taxon>
        <taxon>Dikarya</taxon>
        <taxon>Basidiomycota</taxon>
        <taxon>Ustilaginomycotina</taxon>
        <taxon>Exobasidiomycetes</taxon>
        <taxon>Tilletiales</taxon>
        <taxon>Tilletiaceae</taxon>
        <taxon>Tilletia</taxon>
    </lineage>
</organism>
<dbReference type="AlphaFoldDB" id="A0AAN6JPZ8"/>
<dbReference type="EMBL" id="JAPDMZ010000201">
    <property type="protein sequence ID" value="KAK0546241.1"/>
    <property type="molecule type" value="Genomic_DNA"/>
</dbReference>
<evidence type="ECO:0000313" key="1">
    <source>
        <dbReference type="EMBL" id="KAK0546241.1"/>
    </source>
</evidence>
<reference evidence="1" key="1">
    <citation type="journal article" date="2023" name="PhytoFront">
        <title>Draft Genome Resources of Seven Strains of Tilletia horrida, Causal Agent of Kernel Smut of Rice.</title>
        <authorList>
            <person name="Khanal S."/>
            <person name="Antony Babu S."/>
            <person name="Zhou X.G."/>
        </authorList>
    </citation>
    <scope>NUCLEOTIDE SEQUENCE</scope>
    <source>
        <strain evidence="1">TX6</strain>
    </source>
</reference>
<accession>A0AAN6JPZ8</accession>
<gene>
    <name evidence="1" type="ORF">OC846_005360</name>
</gene>